<protein>
    <recommendedName>
        <fullName evidence="7">DNA-directed RNA polymerases I, II, and III subunit RPABC3</fullName>
    </recommendedName>
</protein>
<gene>
    <name evidence="8" type="primary">Polr2h_1</name>
    <name evidence="8" type="ORF">g.4910</name>
</gene>
<dbReference type="PIRSF" id="PIRSF000779">
    <property type="entry name" value="RNA_pol_Rpb8"/>
    <property type="match status" value="1"/>
</dbReference>
<evidence type="ECO:0000256" key="5">
    <source>
        <dbReference type="ARBA" id="ARBA00044496"/>
    </source>
</evidence>
<dbReference type="InterPro" id="IPR012340">
    <property type="entry name" value="NA-bd_OB-fold"/>
</dbReference>
<comment type="similarity">
    <text evidence="2 7">Belongs to the eukaryotic RPB8 RNA polymerase subunit family.</text>
</comment>
<comment type="subcellular location">
    <subcellularLocation>
        <location evidence="1">Nucleus</location>
    </subcellularLocation>
</comment>
<evidence type="ECO:0000256" key="1">
    <source>
        <dbReference type="ARBA" id="ARBA00004123"/>
    </source>
</evidence>
<dbReference type="AlphaFoldDB" id="A0A6G1S2T0"/>
<dbReference type="GO" id="GO:0005665">
    <property type="term" value="C:RNA polymerase II, core complex"/>
    <property type="evidence" value="ECO:0007669"/>
    <property type="project" value="UniProtKB-UniRule"/>
</dbReference>
<dbReference type="SUPFAM" id="SSF50249">
    <property type="entry name" value="Nucleic acid-binding proteins"/>
    <property type="match status" value="1"/>
</dbReference>
<dbReference type="InterPro" id="IPR005570">
    <property type="entry name" value="RPABC3"/>
</dbReference>
<dbReference type="SMART" id="SM00658">
    <property type="entry name" value="RPOL8c"/>
    <property type="match status" value="1"/>
</dbReference>
<keyword evidence="3 8" id="KW-0240">DNA-directed RNA polymerase</keyword>
<evidence type="ECO:0000313" key="8">
    <source>
        <dbReference type="EMBL" id="MDE44806.1"/>
    </source>
</evidence>
<proteinExistence type="inferred from homology"/>
<accession>A0A6G1S2T0</accession>
<evidence type="ECO:0000256" key="3">
    <source>
        <dbReference type="ARBA" id="ARBA00022478"/>
    </source>
</evidence>
<dbReference type="FunFam" id="2.40.50.140:FF:000073">
    <property type="entry name" value="DNA-directed RNA polymerases I, II, and III subunit RPABC3"/>
    <property type="match status" value="1"/>
</dbReference>
<dbReference type="GO" id="GO:0006351">
    <property type="term" value="P:DNA-templated transcription"/>
    <property type="evidence" value="ECO:0007669"/>
    <property type="project" value="UniProtKB-UniRule"/>
</dbReference>
<comment type="subunit">
    <text evidence="6">Component of the RNA polymerase I (Pol I), RNA polymerase II (Pol II) and RNA polymerase III (Pol III) complexes consisting of at least 13, 12 and 17 subunits, respectively. Directly interacts with POLR2A.</text>
</comment>
<dbReference type="Gene3D" id="2.40.50.140">
    <property type="entry name" value="Nucleic acid-binding proteins"/>
    <property type="match status" value="1"/>
</dbReference>
<evidence type="ECO:0000256" key="2">
    <source>
        <dbReference type="ARBA" id="ARBA00008912"/>
    </source>
</evidence>
<evidence type="ECO:0000256" key="6">
    <source>
        <dbReference type="ARBA" id="ARBA00062890"/>
    </source>
</evidence>
<dbReference type="GO" id="GO:0005666">
    <property type="term" value="C:RNA polymerase III complex"/>
    <property type="evidence" value="ECO:0007669"/>
    <property type="project" value="TreeGrafter"/>
</dbReference>
<keyword evidence="4 7" id="KW-0539">Nucleus</keyword>
<sequence length="149" mass="17156">MSSSLFEDIFDVKDVDPEGKRFDRVSRFHCESESFKMDLILDLNTQLYPMALAEKFRLVISTSIVDDIYSDDSEWTPRMQLSARAEGFDYIMNGKIYRIEGEDSSSDATRLAAFASFGGLLMRLQGDPNNLHGFELDKQIYLLIKRITY</sequence>
<dbReference type="GO" id="GO:0003899">
    <property type="term" value="F:DNA-directed RNA polymerase activity"/>
    <property type="evidence" value="ECO:0007669"/>
    <property type="project" value="UniProtKB-UniRule"/>
</dbReference>
<evidence type="ECO:0000256" key="7">
    <source>
        <dbReference type="PIRNR" id="PIRNR000779"/>
    </source>
</evidence>
<reference evidence="8" key="1">
    <citation type="submission" date="2018-10" db="EMBL/GenBank/DDBJ databases">
        <title>Transcriptome assembly of Aceria tosichella (Wheat curl mite) Type 2.</title>
        <authorList>
            <person name="Scully E.D."/>
            <person name="Geib S.M."/>
            <person name="Palmer N.A."/>
            <person name="Gupta A.K."/>
            <person name="Sarath G."/>
            <person name="Tatineni S."/>
        </authorList>
    </citation>
    <scope>NUCLEOTIDE SEQUENCE</scope>
    <source>
        <strain evidence="8">LincolnNE</strain>
    </source>
</reference>
<keyword evidence="3 8" id="KW-0804">Transcription</keyword>
<evidence type="ECO:0000256" key="4">
    <source>
        <dbReference type="ARBA" id="ARBA00023242"/>
    </source>
</evidence>
<dbReference type="EMBL" id="GGYP01000035">
    <property type="protein sequence ID" value="MDE44806.1"/>
    <property type="molecule type" value="Transcribed_RNA"/>
</dbReference>
<comment type="function">
    <text evidence="5 7">DNA-dependent RNA polymerase catalyzes the transcription of DNA into RNA using the four ribonucleoside triphosphates as substrates. Common component of RNA polymerases I, II and III which synthesize ribosomal RNA precursors, mRNA precursors and many functional non-coding RNAs, and small RNAs, such as 5S rRNA and tRNAs, respectively.</text>
</comment>
<dbReference type="GO" id="GO:0005736">
    <property type="term" value="C:RNA polymerase I complex"/>
    <property type="evidence" value="ECO:0007669"/>
    <property type="project" value="TreeGrafter"/>
</dbReference>
<dbReference type="Pfam" id="PF03870">
    <property type="entry name" value="RNA_pol_Rpb8"/>
    <property type="match status" value="1"/>
</dbReference>
<organism evidence="8">
    <name type="scientific">Aceria tosichella</name>
    <name type="common">wheat curl mite</name>
    <dbReference type="NCBI Taxonomy" id="561515"/>
    <lineage>
        <taxon>Eukaryota</taxon>
        <taxon>Metazoa</taxon>
        <taxon>Ecdysozoa</taxon>
        <taxon>Arthropoda</taxon>
        <taxon>Chelicerata</taxon>
        <taxon>Arachnida</taxon>
        <taxon>Acari</taxon>
        <taxon>Acariformes</taxon>
        <taxon>Trombidiformes</taxon>
        <taxon>Prostigmata</taxon>
        <taxon>Eupodina</taxon>
        <taxon>Eriophyoidea</taxon>
        <taxon>Eriophyidae</taxon>
        <taxon>Eriophyinae</taxon>
        <taxon>Aceriini</taxon>
        <taxon>Aceria</taxon>
    </lineage>
</organism>
<dbReference type="PANTHER" id="PTHR10917:SF0">
    <property type="entry name" value="DNA-DIRECTED RNA POLYMERASES I, II, AND III SUBUNIT RPABC3"/>
    <property type="match status" value="1"/>
</dbReference>
<name>A0A6G1S2T0_9ACAR</name>
<dbReference type="PANTHER" id="PTHR10917">
    <property type="entry name" value="DNA-DIRECTED RNA POLYMERASES I, II, AND III SUBUNIT RPABC3"/>
    <property type="match status" value="1"/>
</dbReference>